<feature type="domain" description="Ribosome-assembly protein 3 C-terminal" evidence="2">
    <location>
        <begin position="51"/>
        <end position="92"/>
    </location>
</feature>
<dbReference type="Proteomes" id="UP000001744">
    <property type="component" value="Unassembled WGS sequence"/>
</dbReference>
<dbReference type="AlphaFoldDB" id="B6K8B5"/>
<dbReference type="JaponicusDB" id="SJAG_04992">
    <property type="gene designation" value="rsa3"/>
</dbReference>
<feature type="compositionally biased region" description="Acidic residues" evidence="1">
    <location>
        <begin position="13"/>
        <end position="23"/>
    </location>
</feature>
<feature type="compositionally biased region" description="Basic and acidic residues" evidence="1">
    <location>
        <begin position="24"/>
        <end position="43"/>
    </location>
</feature>
<proteinExistence type="predicted"/>
<dbReference type="VEuPathDB" id="FungiDB:SJAG_04992"/>
<dbReference type="RefSeq" id="XP_002176062.1">
    <property type="nucleotide sequence ID" value="XM_002176026.2"/>
</dbReference>
<evidence type="ECO:0000256" key="1">
    <source>
        <dbReference type="SAM" id="MobiDB-lite"/>
    </source>
</evidence>
<dbReference type="Pfam" id="PF14615">
    <property type="entry name" value="Rsa3"/>
    <property type="match status" value="1"/>
</dbReference>
<dbReference type="GeneID" id="7047514"/>
<keyword evidence="5" id="KW-1185">Reference proteome</keyword>
<reference evidence="3 5" key="1">
    <citation type="journal article" date="2011" name="Science">
        <title>Comparative functional genomics of the fission yeasts.</title>
        <authorList>
            <person name="Rhind N."/>
            <person name="Chen Z."/>
            <person name="Yassour M."/>
            <person name="Thompson D.A."/>
            <person name="Haas B.J."/>
            <person name="Habib N."/>
            <person name="Wapinski I."/>
            <person name="Roy S."/>
            <person name="Lin M.F."/>
            <person name="Heiman D.I."/>
            <person name="Young S.K."/>
            <person name="Furuya K."/>
            <person name="Guo Y."/>
            <person name="Pidoux A."/>
            <person name="Chen H.M."/>
            <person name="Robbertse B."/>
            <person name="Goldberg J.M."/>
            <person name="Aoki K."/>
            <person name="Bayne E.H."/>
            <person name="Berlin A.M."/>
            <person name="Desjardins C.A."/>
            <person name="Dobbs E."/>
            <person name="Dukaj L."/>
            <person name="Fan L."/>
            <person name="FitzGerald M.G."/>
            <person name="French C."/>
            <person name="Gujja S."/>
            <person name="Hansen K."/>
            <person name="Keifenheim D."/>
            <person name="Levin J.Z."/>
            <person name="Mosher R.A."/>
            <person name="Mueller C.A."/>
            <person name="Pfiffner J."/>
            <person name="Priest M."/>
            <person name="Russ C."/>
            <person name="Smialowska A."/>
            <person name="Swoboda P."/>
            <person name="Sykes S.M."/>
            <person name="Vaughn M."/>
            <person name="Vengrova S."/>
            <person name="Yoder R."/>
            <person name="Zeng Q."/>
            <person name="Allshire R."/>
            <person name="Baulcombe D."/>
            <person name="Birren B.W."/>
            <person name="Brown W."/>
            <person name="Ekwall K."/>
            <person name="Kellis M."/>
            <person name="Leatherwood J."/>
            <person name="Levin H."/>
            <person name="Margalit H."/>
            <person name="Martienssen R."/>
            <person name="Nieduszynski C.A."/>
            <person name="Spatafora J.W."/>
            <person name="Friedman N."/>
            <person name="Dalgaard J.Z."/>
            <person name="Baumann P."/>
            <person name="Niki H."/>
            <person name="Regev A."/>
            <person name="Nusbaum C."/>
        </authorList>
    </citation>
    <scope>NUCLEOTIDE SEQUENCE [LARGE SCALE GENOMIC DNA]</scope>
    <source>
        <strain evidence="5">yFS275 / FY16936</strain>
    </source>
</reference>
<evidence type="ECO:0000313" key="3">
    <source>
        <dbReference type="EMBL" id="EEB09769.1"/>
    </source>
</evidence>
<dbReference type="InterPro" id="IPR028217">
    <property type="entry name" value="Rsa3_C"/>
</dbReference>
<evidence type="ECO:0000259" key="2">
    <source>
        <dbReference type="Pfam" id="PF14615"/>
    </source>
</evidence>
<dbReference type="HOGENOM" id="CLU_186289_0_0_1"/>
<name>B6K8B5_SCHJY</name>
<dbReference type="EMBL" id="KE651167">
    <property type="protein sequence ID" value="EEB09769.1"/>
    <property type="molecule type" value="Genomic_DNA"/>
</dbReference>
<evidence type="ECO:0000313" key="5">
    <source>
        <dbReference type="Proteomes" id="UP000001744"/>
    </source>
</evidence>
<organism evidence="3 5">
    <name type="scientific">Schizosaccharomyces japonicus (strain yFS275 / FY16936)</name>
    <name type="common">Fission yeast</name>
    <dbReference type="NCBI Taxonomy" id="402676"/>
    <lineage>
        <taxon>Eukaryota</taxon>
        <taxon>Fungi</taxon>
        <taxon>Dikarya</taxon>
        <taxon>Ascomycota</taxon>
        <taxon>Taphrinomycotina</taxon>
        <taxon>Schizosaccharomycetes</taxon>
        <taxon>Schizosaccharomycetales</taxon>
        <taxon>Schizosaccharomycetaceae</taxon>
        <taxon>Schizosaccharomyces</taxon>
    </lineage>
</organism>
<gene>
    <name evidence="4" type="primary">rsa3</name>
    <name evidence="3" type="ORF">SJAG_04992</name>
</gene>
<dbReference type="OrthoDB" id="69550at2759"/>
<protein>
    <recommendedName>
        <fullName evidence="2">Ribosome-assembly protein 3 C-terminal domain-containing protein</fullName>
    </recommendedName>
</protein>
<feature type="compositionally biased region" description="Basic and acidic residues" evidence="1">
    <location>
        <begin position="1"/>
        <end position="12"/>
    </location>
</feature>
<feature type="region of interest" description="Disordered" evidence="1">
    <location>
        <begin position="1"/>
        <end position="50"/>
    </location>
</feature>
<evidence type="ECO:0000313" key="4">
    <source>
        <dbReference type="JaponicusDB" id="SJAG_04992"/>
    </source>
</evidence>
<accession>B6K8B5</accession>
<sequence length="93" mass="10996">MSTEENDSRMDVEANEFIDNDNAETERDVPEKSKLDSLRRNPTDQKPSLAEYMDQLTKDYAEELDELRQREIFDDSKLQMLIRSLRAGHKIFE</sequence>